<accession>A0AAN8Q246</accession>
<keyword evidence="3" id="KW-1185">Reference proteome</keyword>
<reference evidence="2 3" key="1">
    <citation type="submission" date="2024-01" db="EMBL/GenBank/DDBJ databases">
        <title>The genome of the rayed Mediterranean limpet Patella caerulea (Linnaeus, 1758).</title>
        <authorList>
            <person name="Anh-Thu Weber A."/>
            <person name="Halstead-Nussloch G."/>
        </authorList>
    </citation>
    <scope>NUCLEOTIDE SEQUENCE [LARGE SCALE GENOMIC DNA]</scope>
    <source>
        <strain evidence="2">AATW-2023a</strain>
        <tissue evidence="2">Whole specimen</tissue>
    </source>
</reference>
<comment type="caution">
    <text evidence="2">The sequence shown here is derived from an EMBL/GenBank/DDBJ whole genome shotgun (WGS) entry which is preliminary data.</text>
</comment>
<evidence type="ECO:0000313" key="3">
    <source>
        <dbReference type="Proteomes" id="UP001347796"/>
    </source>
</evidence>
<sequence>MQTKNVYRNSFCSLIGCVKFTPTQSLCILMGENVGLCLMGTDIGTISVATLKQLLSYSLYIQDTGLGESDSGGDFDGAAAADDHNDEDDDNENGYQ</sequence>
<dbReference type="AlphaFoldDB" id="A0AAN8Q246"/>
<evidence type="ECO:0000256" key="1">
    <source>
        <dbReference type="SAM" id="MobiDB-lite"/>
    </source>
</evidence>
<gene>
    <name evidence="2" type="ORF">SNE40_007279</name>
</gene>
<protein>
    <submittedName>
        <fullName evidence="2">Uncharacterized protein</fullName>
    </submittedName>
</protein>
<name>A0AAN8Q246_PATCE</name>
<feature type="compositionally biased region" description="Acidic residues" evidence="1">
    <location>
        <begin position="84"/>
        <end position="96"/>
    </location>
</feature>
<proteinExistence type="predicted"/>
<dbReference type="EMBL" id="JAZGQO010000006">
    <property type="protein sequence ID" value="KAK6184931.1"/>
    <property type="molecule type" value="Genomic_DNA"/>
</dbReference>
<evidence type="ECO:0000313" key="2">
    <source>
        <dbReference type="EMBL" id="KAK6184931.1"/>
    </source>
</evidence>
<feature type="region of interest" description="Disordered" evidence="1">
    <location>
        <begin position="71"/>
        <end position="96"/>
    </location>
</feature>
<dbReference type="Proteomes" id="UP001347796">
    <property type="component" value="Unassembled WGS sequence"/>
</dbReference>
<organism evidence="2 3">
    <name type="scientific">Patella caerulea</name>
    <name type="common">Rayed Mediterranean limpet</name>
    <dbReference type="NCBI Taxonomy" id="87958"/>
    <lineage>
        <taxon>Eukaryota</taxon>
        <taxon>Metazoa</taxon>
        <taxon>Spiralia</taxon>
        <taxon>Lophotrochozoa</taxon>
        <taxon>Mollusca</taxon>
        <taxon>Gastropoda</taxon>
        <taxon>Patellogastropoda</taxon>
        <taxon>Patelloidea</taxon>
        <taxon>Patellidae</taxon>
        <taxon>Patella</taxon>
    </lineage>
</organism>